<name>A0ACB8U8C3_9APHY</name>
<keyword evidence="2" id="KW-1185">Reference proteome</keyword>
<comment type="caution">
    <text evidence="1">The sequence shown here is derived from an EMBL/GenBank/DDBJ whole genome shotgun (WGS) entry which is preliminary data.</text>
</comment>
<proteinExistence type="predicted"/>
<protein>
    <submittedName>
        <fullName evidence="1">Uncharacterized protein</fullName>
    </submittedName>
</protein>
<gene>
    <name evidence="1" type="ORF">BDY19DRAFT_887903</name>
</gene>
<evidence type="ECO:0000313" key="2">
    <source>
        <dbReference type="Proteomes" id="UP001055072"/>
    </source>
</evidence>
<reference evidence="1" key="1">
    <citation type="journal article" date="2021" name="Environ. Microbiol.">
        <title>Gene family expansions and transcriptome signatures uncover fungal adaptations to wood decay.</title>
        <authorList>
            <person name="Hage H."/>
            <person name="Miyauchi S."/>
            <person name="Viragh M."/>
            <person name="Drula E."/>
            <person name="Min B."/>
            <person name="Chaduli D."/>
            <person name="Navarro D."/>
            <person name="Favel A."/>
            <person name="Norest M."/>
            <person name="Lesage-Meessen L."/>
            <person name="Balint B."/>
            <person name="Merenyi Z."/>
            <person name="de Eugenio L."/>
            <person name="Morin E."/>
            <person name="Martinez A.T."/>
            <person name="Baldrian P."/>
            <person name="Stursova M."/>
            <person name="Martinez M.J."/>
            <person name="Novotny C."/>
            <person name="Magnuson J.K."/>
            <person name="Spatafora J.W."/>
            <person name="Maurice S."/>
            <person name="Pangilinan J."/>
            <person name="Andreopoulos W."/>
            <person name="LaButti K."/>
            <person name="Hundley H."/>
            <person name="Na H."/>
            <person name="Kuo A."/>
            <person name="Barry K."/>
            <person name="Lipzen A."/>
            <person name="Henrissat B."/>
            <person name="Riley R."/>
            <person name="Ahrendt S."/>
            <person name="Nagy L.G."/>
            <person name="Grigoriev I.V."/>
            <person name="Martin F."/>
            <person name="Rosso M.N."/>
        </authorList>
    </citation>
    <scope>NUCLEOTIDE SEQUENCE</scope>
    <source>
        <strain evidence="1">CBS 384.51</strain>
    </source>
</reference>
<organism evidence="1 2">
    <name type="scientific">Irpex rosettiformis</name>
    <dbReference type="NCBI Taxonomy" id="378272"/>
    <lineage>
        <taxon>Eukaryota</taxon>
        <taxon>Fungi</taxon>
        <taxon>Dikarya</taxon>
        <taxon>Basidiomycota</taxon>
        <taxon>Agaricomycotina</taxon>
        <taxon>Agaricomycetes</taxon>
        <taxon>Polyporales</taxon>
        <taxon>Irpicaceae</taxon>
        <taxon>Irpex</taxon>
    </lineage>
</organism>
<evidence type="ECO:0000313" key="1">
    <source>
        <dbReference type="EMBL" id="KAI0090458.1"/>
    </source>
</evidence>
<dbReference type="Proteomes" id="UP001055072">
    <property type="component" value="Unassembled WGS sequence"/>
</dbReference>
<sequence>MALTLSLKWILVCLPIVVVNAQSYSATYTPGDAPKKTQEGQSGTNQCGTGNSQNSTCQNAYINSIDDFCLFAPPTPGPQSLIGNTERIEVSWCVKPGYGTRLIPSGAISGAHFVQTPDFVQITGVGDLTLLNIPQGDDGGELDPHGADGNGNPIGSLVFSNAFTKGDVEQIHEWTNFMAAGQFCFRACKPQASAPGWCQHIYDVMGCQWNMPGNYDTGVFEKCKADSGEMMGVYGGSTFRQGQPETPPPHPAPSSSECSTVSSIGNQVLAQSASATSGSVSASAVSFSTLILEKIVDS</sequence>
<accession>A0ACB8U8C3</accession>
<dbReference type="EMBL" id="MU274908">
    <property type="protein sequence ID" value="KAI0090458.1"/>
    <property type="molecule type" value="Genomic_DNA"/>
</dbReference>